<keyword evidence="2" id="KW-0812">Transmembrane</keyword>
<keyword evidence="4" id="KW-1185">Reference proteome</keyword>
<dbReference type="AlphaFoldDB" id="A0A7S9DYH9"/>
<evidence type="ECO:0000313" key="3">
    <source>
        <dbReference type="EMBL" id="QPG06210.1"/>
    </source>
</evidence>
<dbReference type="Proteomes" id="UP000595095">
    <property type="component" value="Chromosome"/>
</dbReference>
<feature type="coiled-coil region" evidence="1">
    <location>
        <begin position="54"/>
        <end position="88"/>
    </location>
</feature>
<evidence type="ECO:0000256" key="2">
    <source>
        <dbReference type="SAM" id="Phobius"/>
    </source>
</evidence>
<feature type="transmembrane region" description="Helical" evidence="2">
    <location>
        <begin position="15"/>
        <end position="35"/>
    </location>
</feature>
<dbReference type="Pfam" id="PF20567">
    <property type="entry name" value="DUF6776"/>
    <property type="match status" value="1"/>
</dbReference>
<sequence>MNYSSSTSGFKLSGFRLSLVLIVGLGLVAGISFWLGQISVSDKAQQAEMRQSELRELEQSHTQVLQQKHQLQTRLTLAELEAASQREQLDILSTTLAEQATSLSFYQNVMAPETIQDRFIVDGLQIFEQSTPNHYKMEFVLLQRLERRSLIKGNLQICIRGEQGQTLCSGSPALLPEGDIAYGFKFFQTVSVAFTLPEAFEPVTVSFSSQVYQYSKKREDYKWQVDWKQVFTANSPS</sequence>
<keyword evidence="2" id="KW-0472">Membrane</keyword>
<dbReference type="RefSeq" id="WP_195811287.1">
    <property type="nucleotide sequence ID" value="NZ_CP064795.1"/>
</dbReference>
<keyword evidence="2" id="KW-1133">Transmembrane helix</keyword>
<keyword evidence="1" id="KW-0175">Coiled coil</keyword>
<accession>A0A7S9DYH9</accession>
<name>A0A7S9DYH9_9ALTE</name>
<proteinExistence type="predicted"/>
<dbReference type="EMBL" id="CP064795">
    <property type="protein sequence ID" value="QPG06210.1"/>
    <property type="molecule type" value="Genomic_DNA"/>
</dbReference>
<evidence type="ECO:0000256" key="1">
    <source>
        <dbReference type="SAM" id="Coils"/>
    </source>
</evidence>
<organism evidence="3 4">
    <name type="scientific">Salinimonas marina</name>
    <dbReference type="NCBI Taxonomy" id="2785918"/>
    <lineage>
        <taxon>Bacteria</taxon>
        <taxon>Pseudomonadati</taxon>
        <taxon>Pseudomonadota</taxon>
        <taxon>Gammaproteobacteria</taxon>
        <taxon>Alteromonadales</taxon>
        <taxon>Alteromonadaceae</taxon>
        <taxon>Alteromonas/Salinimonas group</taxon>
        <taxon>Salinimonas</taxon>
    </lineage>
</organism>
<dbReference type="InterPro" id="IPR046703">
    <property type="entry name" value="DUF6776"/>
</dbReference>
<reference evidence="3 4" key="1">
    <citation type="submission" date="2020-11" db="EMBL/GenBank/DDBJ databases">
        <title>Complete genome sequence for Salinimonas sp. strain G2-b.</title>
        <authorList>
            <person name="Park S.-J."/>
        </authorList>
    </citation>
    <scope>NUCLEOTIDE SEQUENCE [LARGE SCALE GENOMIC DNA]</scope>
    <source>
        <strain evidence="3 4">G2-b</strain>
    </source>
</reference>
<dbReference type="KEGG" id="smaa:IT774_03075"/>
<gene>
    <name evidence="3" type="ORF">IT774_03075</name>
</gene>
<protein>
    <submittedName>
        <fullName evidence="3">Uncharacterized protein</fullName>
    </submittedName>
</protein>
<evidence type="ECO:0000313" key="4">
    <source>
        <dbReference type="Proteomes" id="UP000595095"/>
    </source>
</evidence>